<name>A0A975TW17_9RHOB</name>
<feature type="domain" description="Carbohydrate kinase FGGY C-terminal" evidence="5">
    <location>
        <begin position="247"/>
        <end position="422"/>
    </location>
</feature>
<dbReference type="SUPFAM" id="SSF53067">
    <property type="entry name" value="Actin-like ATPase domain"/>
    <property type="match status" value="2"/>
</dbReference>
<dbReference type="InterPro" id="IPR018484">
    <property type="entry name" value="FGGY_N"/>
</dbReference>
<dbReference type="InterPro" id="IPR049382">
    <property type="entry name" value="FGGY_C_2"/>
</dbReference>
<dbReference type="EMBL" id="CP078073">
    <property type="protein sequence ID" value="QXL88769.1"/>
    <property type="molecule type" value="Genomic_DNA"/>
</dbReference>
<dbReference type="Pfam" id="PF21546">
    <property type="entry name" value="FGGY_C_2"/>
    <property type="match status" value="1"/>
</dbReference>
<dbReference type="GO" id="GO:0016301">
    <property type="term" value="F:kinase activity"/>
    <property type="evidence" value="ECO:0007669"/>
    <property type="project" value="UniProtKB-KW"/>
</dbReference>
<feature type="domain" description="Carbohydrate kinase FGGY N-terminal" evidence="4">
    <location>
        <begin position="5"/>
        <end position="239"/>
    </location>
</feature>
<dbReference type="RefSeq" id="WP_257891835.1">
    <property type="nucleotide sequence ID" value="NZ_JAIMBW010000001.1"/>
</dbReference>
<proteinExistence type="inferred from homology"/>
<dbReference type="Proteomes" id="UP000693972">
    <property type="component" value="Unassembled WGS sequence"/>
</dbReference>
<dbReference type="InterPro" id="IPR050406">
    <property type="entry name" value="FGGY_Carb_Kinase"/>
</dbReference>
<dbReference type="PANTHER" id="PTHR43095">
    <property type="entry name" value="SUGAR KINASE"/>
    <property type="match status" value="1"/>
</dbReference>
<keyword evidence="3 6" id="KW-0418">Kinase</keyword>
<evidence type="ECO:0000259" key="5">
    <source>
        <dbReference type="Pfam" id="PF21546"/>
    </source>
</evidence>
<dbReference type="Gene3D" id="3.30.420.40">
    <property type="match status" value="2"/>
</dbReference>
<evidence type="ECO:0000256" key="2">
    <source>
        <dbReference type="ARBA" id="ARBA00022679"/>
    </source>
</evidence>
<dbReference type="CDD" id="cd07772">
    <property type="entry name" value="ASKHA_NBD_FGGY_NaCK-like"/>
    <property type="match status" value="1"/>
</dbReference>
<dbReference type="AlphaFoldDB" id="A0A975TW17"/>
<evidence type="ECO:0000256" key="1">
    <source>
        <dbReference type="ARBA" id="ARBA00009156"/>
    </source>
</evidence>
<evidence type="ECO:0000256" key="3">
    <source>
        <dbReference type="ARBA" id="ARBA00022777"/>
    </source>
</evidence>
<evidence type="ECO:0000259" key="4">
    <source>
        <dbReference type="Pfam" id="PF00370"/>
    </source>
</evidence>
<comment type="similarity">
    <text evidence="1">Belongs to the FGGY kinase family.</text>
</comment>
<dbReference type="InterPro" id="IPR043129">
    <property type="entry name" value="ATPase_NBD"/>
</dbReference>
<organism evidence="6">
    <name type="scientific">Gymnodinialimonas phycosphaerae</name>
    <dbReference type="NCBI Taxonomy" id="2841589"/>
    <lineage>
        <taxon>Bacteria</taxon>
        <taxon>Pseudomonadati</taxon>
        <taxon>Pseudomonadota</taxon>
        <taxon>Alphaproteobacteria</taxon>
        <taxon>Rhodobacterales</taxon>
        <taxon>Paracoccaceae</taxon>
        <taxon>Gymnodinialimonas</taxon>
    </lineage>
</organism>
<dbReference type="PANTHER" id="PTHR43095:SF5">
    <property type="entry name" value="XYLULOSE KINASE"/>
    <property type="match status" value="1"/>
</dbReference>
<keyword evidence="7" id="KW-1185">Reference proteome</keyword>
<evidence type="ECO:0000313" key="7">
    <source>
        <dbReference type="Proteomes" id="UP000693972"/>
    </source>
</evidence>
<dbReference type="EMBL" id="JAIMBW010000001">
    <property type="protein sequence ID" value="MBY4892005.1"/>
    <property type="molecule type" value="Genomic_DNA"/>
</dbReference>
<accession>A0A975TW17</accession>
<protein>
    <submittedName>
        <fullName evidence="6">FGGY-family carbohydrate kinase</fullName>
    </submittedName>
</protein>
<keyword evidence="2" id="KW-0808">Transferase</keyword>
<dbReference type="GO" id="GO:0005975">
    <property type="term" value="P:carbohydrate metabolic process"/>
    <property type="evidence" value="ECO:0007669"/>
    <property type="project" value="InterPro"/>
</dbReference>
<sequence length="466" mass="50206">MSHIAVIDIGKSNAKLALVDRVTFDEVAVVTRPNIVSPGPPWPHFDLEGHWAFLLDSLRDFHASHGIDAISITAHGASCVLLDANGNLAAPMLDYEHPGPDDLTEAYDLLRSPFAETGSARLAGGLNIGAQLHWMFDQDPGLREKTAQILTYPQFWAYRLTGVATTERTSLGCHTDLWNPSHNSFSPLVAALGIAGKMAPVRMASDVLGTILPDVARQTGLPITTPVTCGIHDSNASLLPHLMTRKTPFSVVSTGTWVIAMTIGGREPQLDEDRDTLVNVNAHGDPTPSARFMGGREFETVIDGTFCAPTPADRKSVLDQPVMLLPSSAPLTGPFKGRTAKWRPYEPPHGSGQRSLATSYYLAMVTAECLKLTGHIGDIIVEGPFATNRDYLDMLAVATRCPVLATNNATGTSQGAARLVAGTSQEPPQYSEHQPFETDALLSVYAQSWTKAINDHDGMAINQSNR</sequence>
<dbReference type="Pfam" id="PF00370">
    <property type="entry name" value="FGGY_N"/>
    <property type="match status" value="1"/>
</dbReference>
<evidence type="ECO:0000313" key="6">
    <source>
        <dbReference type="EMBL" id="QXL88769.1"/>
    </source>
</evidence>
<gene>
    <name evidence="6" type="ORF">KUL25_04410</name>
</gene>
<reference evidence="6 7" key="1">
    <citation type="submission" date="2021-07" db="EMBL/GenBank/DDBJ databases">
        <title>Karlodiniumbacter phycospheric gen. nov., sp. nov., a phycosphere bacterium isolated from karlodinium veneficum.</title>
        <authorList>
            <person name="Peng Y."/>
            <person name="Jiang L."/>
            <person name="Lee J."/>
        </authorList>
    </citation>
    <scope>NUCLEOTIDE SEQUENCE</scope>
    <source>
        <strain evidence="6 7">N5</strain>
    </source>
</reference>